<proteinExistence type="predicted"/>
<gene>
    <name evidence="1" type="ORF">ASZ90_016005</name>
</gene>
<accession>A0A0W8F0G4</accession>
<dbReference type="AlphaFoldDB" id="A0A0W8F0G4"/>
<reference evidence="1" key="1">
    <citation type="journal article" date="2015" name="Proc. Natl. Acad. Sci. U.S.A.">
        <title>Networks of energetic and metabolic interactions define dynamics in microbial communities.</title>
        <authorList>
            <person name="Embree M."/>
            <person name="Liu J.K."/>
            <person name="Al-Bassam M.M."/>
            <person name="Zengler K."/>
        </authorList>
    </citation>
    <scope>NUCLEOTIDE SEQUENCE</scope>
</reference>
<dbReference type="EMBL" id="LNQE01001667">
    <property type="protein sequence ID" value="KUG14357.1"/>
    <property type="molecule type" value="Genomic_DNA"/>
</dbReference>
<sequence length="71" mass="8145">MFGHVNANLPENKALVERYGPTGSSLFIGVYDKDGFHKEENVNVWYKIGDKEEYMTYLRGVIEKRLAGDFS</sequence>
<organism evidence="1">
    <name type="scientific">hydrocarbon metagenome</name>
    <dbReference type="NCBI Taxonomy" id="938273"/>
    <lineage>
        <taxon>unclassified sequences</taxon>
        <taxon>metagenomes</taxon>
        <taxon>ecological metagenomes</taxon>
    </lineage>
</organism>
<comment type="caution">
    <text evidence="1">The sequence shown here is derived from an EMBL/GenBank/DDBJ whole genome shotgun (WGS) entry which is preliminary data.</text>
</comment>
<evidence type="ECO:0000313" key="1">
    <source>
        <dbReference type="EMBL" id="KUG14357.1"/>
    </source>
</evidence>
<name>A0A0W8F0G4_9ZZZZ</name>
<protein>
    <submittedName>
        <fullName evidence="1">Uncharacterized protein</fullName>
    </submittedName>
</protein>